<dbReference type="OrthoDB" id="1049577at2"/>
<keyword evidence="2" id="KW-1185">Reference proteome</keyword>
<sequence length="133" mass="15866">MNGIHLCERCKYCTHSPNLFQPYYWCSWFGKEVKTPINRCDKITLKELEMKKTFKQWAKQDKDLNVFLCPGDYIDERLYNYIADIIPPAYCSRDLMQGCDAIKNEGDVLYYITVYRTDDNQYLYLGVLPEFKQ</sequence>
<proteinExistence type="predicted"/>
<comment type="caution">
    <text evidence="1">The sequence shown here is derived from an EMBL/GenBank/DDBJ whole genome shotgun (WGS) entry which is preliminary data.</text>
</comment>
<dbReference type="HOGENOM" id="CLU_1902456_0_0_10"/>
<organism evidence="1 2">
    <name type="scientific">Phocaeicola dorei CL02T12C06</name>
    <dbReference type="NCBI Taxonomy" id="997876"/>
    <lineage>
        <taxon>Bacteria</taxon>
        <taxon>Pseudomonadati</taxon>
        <taxon>Bacteroidota</taxon>
        <taxon>Bacteroidia</taxon>
        <taxon>Bacteroidales</taxon>
        <taxon>Bacteroidaceae</taxon>
        <taxon>Phocaeicola</taxon>
    </lineage>
</organism>
<evidence type="ECO:0000313" key="2">
    <source>
        <dbReference type="Proteomes" id="UP000005974"/>
    </source>
</evidence>
<protein>
    <submittedName>
        <fullName evidence="1">Uncharacterized protein</fullName>
    </submittedName>
</protein>
<evidence type="ECO:0000313" key="1">
    <source>
        <dbReference type="EMBL" id="EIY36598.1"/>
    </source>
</evidence>
<accession>I9R3S4</accession>
<dbReference type="Proteomes" id="UP000005974">
    <property type="component" value="Unassembled WGS sequence"/>
</dbReference>
<dbReference type="EMBL" id="AGXJ01000023">
    <property type="protein sequence ID" value="EIY36598.1"/>
    <property type="molecule type" value="Genomic_DNA"/>
</dbReference>
<reference evidence="1 2" key="1">
    <citation type="submission" date="2012-02" db="EMBL/GenBank/DDBJ databases">
        <title>The Genome Sequence of Bacteroides dorei CL02T12C06.</title>
        <authorList>
            <consortium name="The Broad Institute Genome Sequencing Platform"/>
            <person name="Earl A."/>
            <person name="Ward D."/>
            <person name="Feldgarden M."/>
            <person name="Gevers D."/>
            <person name="Zitomersky N.L."/>
            <person name="Coyne M.J."/>
            <person name="Comstock L.E."/>
            <person name="Young S.K."/>
            <person name="Zeng Q."/>
            <person name="Gargeya S."/>
            <person name="Fitzgerald M."/>
            <person name="Haas B."/>
            <person name="Abouelleil A."/>
            <person name="Alvarado L."/>
            <person name="Arachchi H.M."/>
            <person name="Berlin A."/>
            <person name="Chapman S.B."/>
            <person name="Gearin G."/>
            <person name="Goldberg J."/>
            <person name="Griggs A."/>
            <person name="Gujja S."/>
            <person name="Hansen M."/>
            <person name="Heiman D."/>
            <person name="Howarth C."/>
            <person name="Larimer J."/>
            <person name="Lui A."/>
            <person name="MacDonald P.J.P."/>
            <person name="McCowen C."/>
            <person name="Montmayeur A."/>
            <person name="Murphy C."/>
            <person name="Neiman D."/>
            <person name="Pearson M."/>
            <person name="Priest M."/>
            <person name="Roberts A."/>
            <person name="Saif S."/>
            <person name="Shea T."/>
            <person name="Sisk P."/>
            <person name="Stolte C."/>
            <person name="Sykes S."/>
            <person name="Wortman J."/>
            <person name="Nusbaum C."/>
            <person name="Birren B."/>
        </authorList>
    </citation>
    <scope>NUCLEOTIDE SEQUENCE [LARGE SCALE GENOMIC DNA]</scope>
    <source>
        <strain evidence="1 2">CL02T12C06</strain>
    </source>
</reference>
<name>I9R3S4_9BACT</name>
<dbReference type="AlphaFoldDB" id="I9R3S4"/>
<gene>
    <name evidence="1" type="ORF">HMPREF1064_01345</name>
</gene>